<evidence type="ECO:0000256" key="4">
    <source>
        <dbReference type="ARBA" id="ARBA00022833"/>
    </source>
</evidence>
<sequence length="312" mass="33579">MFFTSVVLLCLAVLLAWPVPLLLARAQWPSRAPGTALVLWQAIALAGGLSMIGAFVTYGLIPFGPNLLTALRELVRHLFDGTLPDDANLGHIFALCIAVLFTGHLLLNLALTIARTERQRNRHLSLVNLLSAPMPGRPDTRVLDHPAPVAYCLPGMTRSVTVLSEGLVSLLDAEQLKGVIAHERAHLRQQHHLVLVAFKSWHSALPWFPIANRAETAVGLLVEMLADDQARRVVDDTTLATAIALVASEGADRPDGSTLEHLHAGDTAEGVVGSRIQRLLSPRPPLSNTARVAVLVVSVALLLVPTLLLIVI</sequence>
<keyword evidence="2" id="KW-0479">Metal-binding</keyword>
<keyword evidence="10" id="KW-1185">Reference proteome</keyword>
<dbReference type="Pfam" id="PF01435">
    <property type="entry name" value="Peptidase_M48"/>
    <property type="match status" value="1"/>
</dbReference>
<organism evidence="9 10">
    <name type="scientific">Mycetocola miduiensis</name>
    <dbReference type="NCBI Taxonomy" id="995034"/>
    <lineage>
        <taxon>Bacteria</taxon>
        <taxon>Bacillati</taxon>
        <taxon>Actinomycetota</taxon>
        <taxon>Actinomycetes</taxon>
        <taxon>Micrococcales</taxon>
        <taxon>Microbacteriaceae</taxon>
        <taxon>Mycetocola</taxon>
    </lineage>
</organism>
<feature type="transmembrane region" description="Helical" evidence="7">
    <location>
        <begin position="6"/>
        <end position="24"/>
    </location>
</feature>
<evidence type="ECO:0000256" key="1">
    <source>
        <dbReference type="ARBA" id="ARBA00022670"/>
    </source>
</evidence>
<feature type="transmembrane region" description="Helical" evidence="7">
    <location>
        <begin position="92"/>
        <end position="114"/>
    </location>
</feature>
<keyword evidence="7" id="KW-0812">Transmembrane</keyword>
<feature type="transmembrane region" description="Helical" evidence="7">
    <location>
        <begin position="292"/>
        <end position="311"/>
    </location>
</feature>
<protein>
    <submittedName>
        <fullName evidence="9">Peptidase family M48</fullName>
    </submittedName>
</protein>
<dbReference type="GO" id="GO:0006508">
    <property type="term" value="P:proteolysis"/>
    <property type="evidence" value="ECO:0007669"/>
    <property type="project" value="UniProtKB-KW"/>
</dbReference>
<dbReference type="GO" id="GO:0046872">
    <property type="term" value="F:metal ion binding"/>
    <property type="evidence" value="ECO:0007669"/>
    <property type="project" value="UniProtKB-KW"/>
</dbReference>
<evidence type="ECO:0000256" key="6">
    <source>
        <dbReference type="RuleBase" id="RU003983"/>
    </source>
</evidence>
<dbReference type="InterPro" id="IPR001915">
    <property type="entry name" value="Peptidase_M48"/>
</dbReference>
<keyword evidence="1 6" id="KW-0645">Protease</keyword>
<proteinExistence type="inferred from homology"/>
<keyword evidence="4 6" id="KW-0862">Zinc</keyword>
<evidence type="ECO:0000313" key="10">
    <source>
        <dbReference type="Proteomes" id="UP000198867"/>
    </source>
</evidence>
<keyword evidence="3 6" id="KW-0378">Hydrolase</keyword>
<name>A0A1I5CU60_9MICO</name>
<gene>
    <name evidence="9" type="ORF">SAMN05216219_2574</name>
</gene>
<comment type="similarity">
    <text evidence="6">Belongs to the peptidase M48 family.</text>
</comment>
<dbReference type="PANTHER" id="PTHR34978">
    <property type="entry name" value="POSSIBLE SENSOR-TRANSDUCER PROTEIN BLAR"/>
    <property type="match status" value="1"/>
</dbReference>
<dbReference type="OrthoDB" id="9785340at2"/>
<keyword evidence="7" id="KW-1133">Transmembrane helix</keyword>
<dbReference type="Proteomes" id="UP000198867">
    <property type="component" value="Unassembled WGS sequence"/>
</dbReference>
<dbReference type="AlphaFoldDB" id="A0A1I5CU60"/>
<evidence type="ECO:0000256" key="3">
    <source>
        <dbReference type="ARBA" id="ARBA00022801"/>
    </source>
</evidence>
<keyword evidence="5 6" id="KW-0482">Metalloprotease</keyword>
<dbReference type="EMBL" id="FOVM01000007">
    <property type="protein sequence ID" value="SFN90519.1"/>
    <property type="molecule type" value="Genomic_DNA"/>
</dbReference>
<evidence type="ECO:0000256" key="2">
    <source>
        <dbReference type="ARBA" id="ARBA00022723"/>
    </source>
</evidence>
<evidence type="ECO:0000313" key="9">
    <source>
        <dbReference type="EMBL" id="SFN90519.1"/>
    </source>
</evidence>
<dbReference type="STRING" id="995034.SAMN05216219_2574"/>
<dbReference type="RefSeq" id="WP_090712030.1">
    <property type="nucleotide sequence ID" value="NZ_FOVM01000007.1"/>
</dbReference>
<evidence type="ECO:0000259" key="8">
    <source>
        <dbReference type="Pfam" id="PF01435"/>
    </source>
</evidence>
<feature type="domain" description="Peptidase M48" evidence="8">
    <location>
        <begin position="127"/>
        <end position="204"/>
    </location>
</feature>
<dbReference type="PANTHER" id="PTHR34978:SF3">
    <property type="entry name" value="SLR0241 PROTEIN"/>
    <property type="match status" value="1"/>
</dbReference>
<accession>A0A1I5CU60</accession>
<comment type="cofactor">
    <cofactor evidence="6">
        <name>Zn(2+)</name>
        <dbReference type="ChEBI" id="CHEBI:29105"/>
    </cofactor>
    <text evidence="6">Binds 1 zinc ion per subunit.</text>
</comment>
<reference evidence="10" key="1">
    <citation type="submission" date="2016-10" db="EMBL/GenBank/DDBJ databases">
        <authorList>
            <person name="Varghese N."/>
            <person name="Submissions S."/>
        </authorList>
    </citation>
    <scope>NUCLEOTIDE SEQUENCE [LARGE SCALE GENOMIC DNA]</scope>
    <source>
        <strain evidence="10">CGMCC 1.11101</strain>
    </source>
</reference>
<evidence type="ECO:0000256" key="5">
    <source>
        <dbReference type="ARBA" id="ARBA00023049"/>
    </source>
</evidence>
<dbReference type="GO" id="GO:0004222">
    <property type="term" value="F:metalloendopeptidase activity"/>
    <property type="evidence" value="ECO:0007669"/>
    <property type="project" value="InterPro"/>
</dbReference>
<dbReference type="Gene3D" id="3.30.2010.10">
    <property type="entry name" value="Metalloproteases ('zincins'), catalytic domain"/>
    <property type="match status" value="1"/>
</dbReference>
<keyword evidence="7" id="KW-0472">Membrane</keyword>
<dbReference type="CDD" id="cd07326">
    <property type="entry name" value="M56_BlaR1_MecR1_like"/>
    <property type="match status" value="1"/>
</dbReference>
<evidence type="ECO:0000256" key="7">
    <source>
        <dbReference type="SAM" id="Phobius"/>
    </source>
</evidence>
<feature type="transmembrane region" description="Helical" evidence="7">
    <location>
        <begin position="36"/>
        <end position="61"/>
    </location>
</feature>
<dbReference type="InterPro" id="IPR052173">
    <property type="entry name" value="Beta-lactam_resp_regulator"/>
</dbReference>